<keyword evidence="9" id="KW-1185">Reference proteome</keyword>
<keyword evidence="1" id="KW-0489">Methyltransferase</keyword>
<evidence type="ECO:0000313" key="8">
    <source>
        <dbReference type="EMBL" id="ORY75906.1"/>
    </source>
</evidence>
<accession>A0A1Y2EXR5</accession>
<dbReference type="PROSITE" id="PS50280">
    <property type="entry name" value="SET"/>
    <property type="match status" value="1"/>
</dbReference>
<dbReference type="OrthoDB" id="438641at2759"/>
<dbReference type="Proteomes" id="UP000193920">
    <property type="component" value="Unassembled WGS sequence"/>
</dbReference>
<comment type="caution">
    <text evidence="8">The sequence shown here is derived from an EMBL/GenBank/DDBJ whole genome shotgun (WGS) entry which is preliminary data.</text>
</comment>
<dbReference type="AlphaFoldDB" id="A0A1Y2EXR5"/>
<proteinExistence type="predicted"/>
<dbReference type="Pfam" id="PF00856">
    <property type="entry name" value="SET"/>
    <property type="match status" value="1"/>
</dbReference>
<evidence type="ECO:0000259" key="7">
    <source>
        <dbReference type="PROSITE" id="PS50280"/>
    </source>
</evidence>
<keyword evidence="3" id="KW-0949">S-adenosyl-L-methionine</keyword>
<evidence type="ECO:0000256" key="1">
    <source>
        <dbReference type="ARBA" id="ARBA00022603"/>
    </source>
</evidence>
<protein>
    <recommendedName>
        <fullName evidence="5">Histone-lysine N-methyltransferase SET5</fullName>
    </recommendedName>
    <alternativeName>
        <fullName evidence="4">SET domain-containing protein 5</fullName>
    </alternativeName>
</protein>
<evidence type="ECO:0000256" key="6">
    <source>
        <dbReference type="ARBA" id="ARBA00048619"/>
    </source>
</evidence>
<dbReference type="SUPFAM" id="SSF82199">
    <property type="entry name" value="SET domain"/>
    <property type="match status" value="1"/>
</dbReference>
<evidence type="ECO:0000256" key="4">
    <source>
        <dbReference type="ARBA" id="ARBA00042380"/>
    </source>
</evidence>
<dbReference type="InterPro" id="IPR001214">
    <property type="entry name" value="SET_dom"/>
</dbReference>
<dbReference type="InterPro" id="IPR046341">
    <property type="entry name" value="SET_dom_sf"/>
</dbReference>
<dbReference type="GO" id="GO:0045814">
    <property type="term" value="P:negative regulation of gene expression, epigenetic"/>
    <property type="evidence" value="ECO:0007669"/>
    <property type="project" value="TreeGrafter"/>
</dbReference>
<evidence type="ECO:0000256" key="5">
    <source>
        <dbReference type="ARBA" id="ARBA00044528"/>
    </source>
</evidence>
<keyword evidence="2" id="KW-0808">Transferase</keyword>
<dbReference type="GO" id="GO:0032259">
    <property type="term" value="P:methylation"/>
    <property type="evidence" value="ECO:0007669"/>
    <property type="project" value="UniProtKB-KW"/>
</dbReference>
<organism evidence="8 9">
    <name type="scientific">Neocallimastix californiae</name>
    <dbReference type="NCBI Taxonomy" id="1754190"/>
    <lineage>
        <taxon>Eukaryota</taxon>
        <taxon>Fungi</taxon>
        <taxon>Fungi incertae sedis</taxon>
        <taxon>Chytridiomycota</taxon>
        <taxon>Chytridiomycota incertae sedis</taxon>
        <taxon>Neocallimastigomycetes</taxon>
        <taxon>Neocallimastigales</taxon>
        <taxon>Neocallimastigaceae</taxon>
        <taxon>Neocallimastix</taxon>
    </lineage>
</organism>
<dbReference type="Gene3D" id="2.170.270.10">
    <property type="entry name" value="SET domain"/>
    <property type="match status" value="1"/>
</dbReference>
<dbReference type="PANTHER" id="PTHR46402:SF2">
    <property type="entry name" value="HISTONE-LYSINE N-TRIMETHYLTRANSFERASE SMYD5"/>
    <property type="match status" value="1"/>
</dbReference>
<evidence type="ECO:0000256" key="3">
    <source>
        <dbReference type="ARBA" id="ARBA00022691"/>
    </source>
</evidence>
<evidence type="ECO:0000313" key="9">
    <source>
        <dbReference type="Proteomes" id="UP000193920"/>
    </source>
</evidence>
<dbReference type="GO" id="GO:0042799">
    <property type="term" value="F:histone H4K20 methyltransferase activity"/>
    <property type="evidence" value="ECO:0007669"/>
    <property type="project" value="TreeGrafter"/>
</dbReference>
<sequence>MSTETINGFSKYDNKFFNLIHTLFYDAFYEFEDFFTDDIYQLLKQKVMYNTIGITSNDKFNNEKKLNDIYRIDNNKSIIGLGVYFISSYLRHSCRPNSKVCYLSNNNTLSLISTQYIKKGEEITISYIDTHNKTLKQCHEELYNKFKIKLFILLSIIYLLKSIQQTNY</sequence>
<reference evidence="8 9" key="1">
    <citation type="submission" date="2016-08" db="EMBL/GenBank/DDBJ databases">
        <title>A Parts List for Fungal Cellulosomes Revealed by Comparative Genomics.</title>
        <authorList>
            <consortium name="DOE Joint Genome Institute"/>
            <person name="Haitjema C.H."/>
            <person name="Gilmore S.P."/>
            <person name="Henske J.K."/>
            <person name="Solomon K.V."/>
            <person name="De Groot R."/>
            <person name="Kuo A."/>
            <person name="Mondo S.J."/>
            <person name="Salamov A.A."/>
            <person name="Labutti K."/>
            <person name="Zhao Z."/>
            <person name="Chiniquy J."/>
            <person name="Barry K."/>
            <person name="Brewer H.M."/>
            <person name="Purvine S.O."/>
            <person name="Wright A.T."/>
            <person name="Boxma B."/>
            <person name="Van Alen T."/>
            <person name="Hackstein J.H."/>
            <person name="Baker S.E."/>
            <person name="Grigoriev I.V."/>
            <person name="O'Malley M.A."/>
        </authorList>
    </citation>
    <scope>NUCLEOTIDE SEQUENCE [LARGE SCALE GENOMIC DNA]</scope>
    <source>
        <strain evidence="8 9">G1</strain>
    </source>
</reference>
<feature type="domain" description="SET" evidence="7">
    <location>
        <begin position="1"/>
        <end position="128"/>
    </location>
</feature>
<dbReference type="CDD" id="cd20071">
    <property type="entry name" value="SET_SMYD"/>
    <property type="match status" value="1"/>
</dbReference>
<name>A0A1Y2EXR5_9FUNG</name>
<gene>
    <name evidence="8" type="ORF">LY90DRAFT_502018</name>
</gene>
<evidence type="ECO:0000256" key="2">
    <source>
        <dbReference type="ARBA" id="ARBA00022679"/>
    </source>
</evidence>
<dbReference type="PANTHER" id="PTHR46402">
    <property type="entry name" value="SET AND MYND DOMAIN-CONTAINING PROTEIN 5"/>
    <property type="match status" value="1"/>
</dbReference>
<comment type="catalytic activity">
    <reaction evidence="6">
        <text>L-lysyl-[histone] + S-adenosyl-L-methionine = N(6)-methyl-L-lysyl-[histone] + S-adenosyl-L-homocysteine + H(+)</text>
        <dbReference type="Rhea" id="RHEA:10024"/>
        <dbReference type="Rhea" id="RHEA-COMP:9845"/>
        <dbReference type="Rhea" id="RHEA-COMP:9846"/>
        <dbReference type="ChEBI" id="CHEBI:15378"/>
        <dbReference type="ChEBI" id="CHEBI:29969"/>
        <dbReference type="ChEBI" id="CHEBI:57856"/>
        <dbReference type="ChEBI" id="CHEBI:59789"/>
        <dbReference type="ChEBI" id="CHEBI:61929"/>
    </reaction>
    <physiologicalReaction direction="left-to-right" evidence="6">
        <dbReference type="Rhea" id="RHEA:10025"/>
    </physiologicalReaction>
</comment>
<dbReference type="STRING" id="1754190.A0A1Y2EXR5"/>
<dbReference type="EMBL" id="MCOG01000024">
    <property type="protein sequence ID" value="ORY75906.1"/>
    <property type="molecule type" value="Genomic_DNA"/>
</dbReference>